<feature type="compositionally biased region" description="Polar residues" evidence="1">
    <location>
        <begin position="20"/>
        <end position="31"/>
    </location>
</feature>
<feature type="compositionally biased region" description="Polar residues" evidence="1">
    <location>
        <begin position="162"/>
        <end position="177"/>
    </location>
</feature>
<name>A0A3P7KM47_STRVU</name>
<gene>
    <name evidence="2" type="ORF">SVUK_LOCUS6793</name>
</gene>
<organism evidence="2 3">
    <name type="scientific">Strongylus vulgaris</name>
    <name type="common">Blood worm</name>
    <dbReference type="NCBI Taxonomy" id="40348"/>
    <lineage>
        <taxon>Eukaryota</taxon>
        <taxon>Metazoa</taxon>
        <taxon>Ecdysozoa</taxon>
        <taxon>Nematoda</taxon>
        <taxon>Chromadorea</taxon>
        <taxon>Rhabditida</taxon>
        <taxon>Rhabditina</taxon>
        <taxon>Rhabditomorpha</taxon>
        <taxon>Strongyloidea</taxon>
        <taxon>Strongylidae</taxon>
        <taxon>Strongylus</taxon>
    </lineage>
</organism>
<feature type="compositionally biased region" description="Pro residues" evidence="1">
    <location>
        <begin position="73"/>
        <end position="84"/>
    </location>
</feature>
<dbReference type="Proteomes" id="UP000270094">
    <property type="component" value="Unassembled WGS sequence"/>
</dbReference>
<feature type="compositionally biased region" description="Polar residues" evidence="1">
    <location>
        <begin position="48"/>
        <end position="68"/>
    </location>
</feature>
<protein>
    <submittedName>
        <fullName evidence="2">Uncharacterized protein</fullName>
    </submittedName>
</protein>
<feature type="region of interest" description="Disordered" evidence="1">
    <location>
        <begin position="1"/>
        <end position="253"/>
    </location>
</feature>
<feature type="compositionally biased region" description="Basic residues" evidence="1">
    <location>
        <begin position="185"/>
        <end position="198"/>
    </location>
</feature>
<evidence type="ECO:0000256" key="1">
    <source>
        <dbReference type="SAM" id="MobiDB-lite"/>
    </source>
</evidence>
<dbReference type="EMBL" id="UYYB01022130">
    <property type="protein sequence ID" value="VDM71795.1"/>
    <property type="molecule type" value="Genomic_DNA"/>
</dbReference>
<feature type="compositionally biased region" description="Basic and acidic residues" evidence="1">
    <location>
        <begin position="199"/>
        <end position="220"/>
    </location>
</feature>
<feature type="non-terminal residue" evidence="2">
    <location>
        <position position="1"/>
    </location>
</feature>
<evidence type="ECO:0000313" key="2">
    <source>
        <dbReference type="EMBL" id="VDM71795.1"/>
    </source>
</evidence>
<dbReference type="AlphaFoldDB" id="A0A3P7KM47"/>
<reference evidence="2 3" key="1">
    <citation type="submission" date="2018-11" db="EMBL/GenBank/DDBJ databases">
        <authorList>
            <consortium name="Pathogen Informatics"/>
        </authorList>
    </citation>
    <scope>NUCLEOTIDE SEQUENCE [LARGE SCALE GENOMIC DNA]</scope>
</reference>
<accession>A0A3P7KM47</accession>
<dbReference type="OrthoDB" id="5872626at2759"/>
<keyword evidence="3" id="KW-1185">Reference proteome</keyword>
<sequence>PYSGPRSPFANAVTTPHPPSSQQYQLPTVNSFDDRILPRSSPSRPLYSVQSPTEFTQVSHPLITSSQEDLSRPPFPKSPIPPAPTNTYRELVSHPAVPDTSLDYRIRPRETPVLNGHSHSGYEQVRKPTTLPPPPPTNYPDSNLNRGRASPLYVEPNRARNRSQVEPSTSQRYSCTEAQAERYRSTRRSHSSHRRRHEHQRERAQRQRHRSESPAYRERYTSPGYGSGGTTLSPVGYDEHPDPNRLPGEGPTRANSREIFHLYQTRDVMQNVVAQL</sequence>
<proteinExistence type="predicted"/>
<evidence type="ECO:0000313" key="3">
    <source>
        <dbReference type="Proteomes" id="UP000270094"/>
    </source>
</evidence>